<name>A0A6H9WNF3_9MICO</name>
<gene>
    <name evidence="1" type="ORF">F8O04_11400</name>
</gene>
<proteinExistence type="predicted"/>
<comment type="caution">
    <text evidence="1">The sequence shown here is derived from an EMBL/GenBank/DDBJ whole genome shotgun (WGS) entry which is preliminary data.</text>
</comment>
<dbReference type="Proteomes" id="UP000431744">
    <property type="component" value="Unassembled WGS sequence"/>
</dbReference>
<keyword evidence="2" id="KW-1185">Reference proteome</keyword>
<evidence type="ECO:0000313" key="1">
    <source>
        <dbReference type="EMBL" id="KAB1648298.1"/>
    </source>
</evidence>
<evidence type="ECO:0000313" key="2">
    <source>
        <dbReference type="Proteomes" id="UP000431744"/>
    </source>
</evidence>
<reference evidence="1 2" key="1">
    <citation type="submission" date="2019-09" db="EMBL/GenBank/DDBJ databases">
        <title>Phylogeny of genus Pseudoclavibacter and closely related genus.</title>
        <authorList>
            <person name="Li Y."/>
        </authorList>
    </citation>
    <scope>NUCLEOTIDE SEQUENCE [LARGE SCALE GENOMIC DNA]</scope>
    <source>
        <strain evidence="1 2">EGI 60007</strain>
    </source>
</reference>
<dbReference type="EMBL" id="WBJY01000002">
    <property type="protein sequence ID" value="KAB1648298.1"/>
    <property type="molecule type" value="Genomic_DNA"/>
</dbReference>
<sequence length="65" mass="7340">MIMLMRPWTFTNRGADGWDDEKFNSRRRSLHNLIGCGGFKTRGIVDRDNPNEVAVGFSSARDPLG</sequence>
<dbReference type="OrthoDB" id="9808302at2"/>
<dbReference type="AlphaFoldDB" id="A0A6H9WNF3"/>
<protein>
    <submittedName>
        <fullName evidence="1">Uncharacterized protein</fullName>
    </submittedName>
</protein>
<organism evidence="1 2">
    <name type="scientific">Pseudoclavibacter endophyticus</name>
    <dbReference type="NCBI Taxonomy" id="1778590"/>
    <lineage>
        <taxon>Bacteria</taxon>
        <taxon>Bacillati</taxon>
        <taxon>Actinomycetota</taxon>
        <taxon>Actinomycetes</taxon>
        <taxon>Micrococcales</taxon>
        <taxon>Microbacteriaceae</taxon>
        <taxon>Pseudoclavibacter</taxon>
    </lineage>
</organism>
<accession>A0A6H9WNF3</accession>
<dbReference type="RefSeq" id="WP_158029493.1">
    <property type="nucleotide sequence ID" value="NZ_BMHG01000001.1"/>
</dbReference>